<accession>A0AA43UBW2</accession>
<sequence>MKQKTQKESSFGSLLTYLKSRNQVIQRYYDQLDVYRELRNLIVHEDYGREIKLTVPTQYTIDEFYNIRRKFENPGQIGDYFKGQVTTLNTEDYLSKALNCIRTAGRSKFPVFDQTKFLGLLADKGLLYWLSYHASDQALDITSVQIKDIINKHNTEDIFIYYKVKHPTTSIYEVADWFEKNQRNGRHHSVVLISKREIIHQPEDIMGIITVFDLPVIEEKL</sequence>
<proteinExistence type="predicted"/>
<dbReference type="AlphaFoldDB" id="A0AA43UBW2"/>
<dbReference type="Proteomes" id="UP001171751">
    <property type="component" value="Unassembled WGS sequence"/>
</dbReference>
<dbReference type="Gene3D" id="3.10.580.10">
    <property type="entry name" value="CBS-domain"/>
    <property type="match status" value="1"/>
</dbReference>
<organism evidence="1 2">
    <name type="scientific">Atopococcus tabaci</name>
    <dbReference type="NCBI Taxonomy" id="269774"/>
    <lineage>
        <taxon>Bacteria</taxon>
        <taxon>Bacillati</taxon>
        <taxon>Bacillota</taxon>
        <taxon>Bacilli</taxon>
        <taxon>Lactobacillales</taxon>
        <taxon>Carnobacteriaceae</taxon>
        <taxon>Atopococcus</taxon>
    </lineage>
</organism>
<evidence type="ECO:0000313" key="2">
    <source>
        <dbReference type="Proteomes" id="UP001171751"/>
    </source>
</evidence>
<protein>
    <recommendedName>
        <fullName evidence="3">CBS domain-containing protein</fullName>
    </recommendedName>
</protein>
<evidence type="ECO:0008006" key="3">
    <source>
        <dbReference type="Google" id="ProtNLM"/>
    </source>
</evidence>
<dbReference type="SUPFAM" id="SSF54631">
    <property type="entry name" value="CBS-domain pair"/>
    <property type="match status" value="1"/>
</dbReference>
<comment type="caution">
    <text evidence="1">The sequence shown here is derived from an EMBL/GenBank/DDBJ whole genome shotgun (WGS) entry which is preliminary data.</text>
</comment>
<evidence type="ECO:0000313" key="1">
    <source>
        <dbReference type="EMBL" id="MDO5457116.1"/>
    </source>
</evidence>
<gene>
    <name evidence="1" type="ORF">Q4F26_02100</name>
</gene>
<dbReference type="InterPro" id="IPR046342">
    <property type="entry name" value="CBS_dom_sf"/>
</dbReference>
<name>A0AA43UBW2_9LACT</name>
<reference evidence="1" key="1">
    <citation type="submission" date="2023-07" db="EMBL/GenBank/DDBJ databases">
        <title>Between Cages and Wild: Unraveling the Impact of Captivity on Animal Microbiomes and Antimicrobial Resistance.</title>
        <authorList>
            <person name="Schmartz G.P."/>
            <person name="Rehner J."/>
            <person name="Schuff M.J."/>
            <person name="Becker S.L."/>
            <person name="Kravczyk M."/>
            <person name="Gurevich A."/>
            <person name="Francke R."/>
            <person name="Mueller R."/>
            <person name="Keller V."/>
            <person name="Keller A."/>
        </authorList>
    </citation>
    <scope>NUCLEOTIDE SEQUENCE</scope>
    <source>
        <strain evidence="1">S39M_St_73</strain>
    </source>
</reference>
<dbReference type="EMBL" id="JAUNQW010000005">
    <property type="protein sequence ID" value="MDO5457116.1"/>
    <property type="molecule type" value="Genomic_DNA"/>
</dbReference>
<keyword evidence="2" id="KW-1185">Reference proteome</keyword>